<accession>A0A518REJ1</accession>
<sequence length="504" mass="54503">MSDVSIALNRFGMGGRAGQVPQGDPRRWLTAQFDRFDPRPAPIAALPGTKLIASQLATYLAEARMLGQRARREAGARRGRAMQGEDAMRMRAPADATGGAMAEEAGNDRDPAMQARRFARQQGRDHYTTAVGARAQAAVASDTPFVERLVHFWANHFAVSADKVTMIGLTGAFEFDAIRPHVLGSFRDMLHAVERHPAMLLYLDQAQSVGPNSPLGAAVARRQARRQIGLNENLAREILELHTLGVRTGYSQADVTEFARAMTGWSVAGLGRGPAARITGTDGEPGRFVFAPRIHEPGARTILGKRYEQQGERQAAAVLDDLAVHPATAKHIATKLARHFAGDEPSAPLVTRLEAAFLKSGGDLPTVYRALIDAPEAWVAQPVKFRTPWEWSISAMRALGTQEIPAQAVVGLMNQLGQPIWRSGSPAGYDDIAASWAGPDAVMRRVEAAERLAARTRETIDARARAATLFPDALSATTQQAIARAESPAQGVALMLVSPEFLRR</sequence>
<reference evidence="1 2" key="1">
    <citation type="submission" date="2019-07" db="EMBL/GenBank/DDBJ databases">
        <title>Sphingomonas alkalisoli sp. nov., isolated from rhizosphere soil of Suaedae salsa.</title>
        <authorList>
            <person name="Zhang H."/>
            <person name="Xu L."/>
            <person name="Zhang J.-X."/>
            <person name="Sun J.-Q."/>
        </authorList>
    </citation>
    <scope>NUCLEOTIDE SEQUENCE [LARGE SCALE GENOMIC DNA]</scope>
    <source>
        <strain evidence="1 2">XS-10</strain>
    </source>
</reference>
<name>A0A518REJ1_9SPHN</name>
<dbReference type="AlphaFoldDB" id="A0A518REJ1"/>
<evidence type="ECO:0000313" key="2">
    <source>
        <dbReference type="Proteomes" id="UP000318055"/>
    </source>
</evidence>
<dbReference type="EMBL" id="CP042239">
    <property type="protein sequence ID" value="QDX25882.1"/>
    <property type="molecule type" value="Genomic_DNA"/>
</dbReference>
<organism evidence="1 2">
    <name type="scientific">Sphingomonas suaedae</name>
    <dbReference type="NCBI Taxonomy" id="2599297"/>
    <lineage>
        <taxon>Bacteria</taxon>
        <taxon>Pseudomonadati</taxon>
        <taxon>Pseudomonadota</taxon>
        <taxon>Alphaproteobacteria</taxon>
        <taxon>Sphingomonadales</taxon>
        <taxon>Sphingomonadaceae</taxon>
        <taxon>Sphingomonas</taxon>
    </lineage>
</organism>
<proteinExistence type="predicted"/>
<dbReference type="Pfam" id="PF08811">
    <property type="entry name" value="DUF1800"/>
    <property type="match status" value="1"/>
</dbReference>
<dbReference type="RefSeq" id="WP_145846138.1">
    <property type="nucleotide sequence ID" value="NZ_CP042239.1"/>
</dbReference>
<dbReference type="InterPro" id="IPR014917">
    <property type="entry name" value="DUF1800"/>
</dbReference>
<dbReference type="Proteomes" id="UP000318055">
    <property type="component" value="Chromosome"/>
</dbReference>
<keyword evidence="2" id="KW-1185">Reference proteome</keyword>
<evidence type="ECO:0000313" key="1">
    <source>
        <dbReference type="EMBL" id="QDX25882.1"/>
    </source>
</evidence>
<dbReference type="OrthoDB" id="9772295at2"/>
<dbReference type="KEGG" id="ssua:FPZ54_07495"/>
<gene>
    <name evidence="1" type="ORF">FPZ54_07495</name>
</gene>
<protein>
    <submittedName>
        <fullName evidence="1">DUF1800 domain-containing protein</fullName>
    </submittedName>
</protein>